<dbReference type="PANTHER" id="PTHR34395">
    <property type="entry name" value="OS11G0427500 PROTEIN"/>
    <property type="match status" value="1"/>
</dbReference>
<keyword evidence="4" id="KW-1185">Reference proteome</keyword>
<protein>
    <submittedName>
        <fullName evidence="3">Uncharacterized protein</fullName>
    </submittedName>
</protein>
<keyword evidence="2" id="KW-0472">Membrane</keyword>
<sequence length="168" mass="18803">MVEASLDYATAGLRAKASAPCPPGAMASIGVMPAASWVLAALVVAAVLGLLATVVALSVFRRRRKDQRNTREKETQAEDSRIMTEEQKRQALITKRRQEKEDKKTSKNSRVENMMDRYLEMRTKQHEEEAVAREKEFSQAADYSVKKCVSMLSSMDVTKQREGKGFCA</sequence>
<dbReference type="Gramene" id="OB04G34830.1">
    <property type="protein sequence ID" value="OB04G34830.1"/>
    <property type="gene ID" value="OB04G34830"/>
</dbReference>
<dbReference type="AlphaFoldDB" id="J3M258"/>
<feature type="compositionally biased region" description="Basic and acidic residues" evidence="1">
    <location>
        <begin position="96"/>
        <end position="111"/>
    </location>
</feature>
<accession>J3M258</accession>
<name>J3M258_ORYBR</name>
<evidence type="ECO:0000256" key="2">
    <source>
        <dbReference type="SAM" id="Phobius"/>
    </source>
</evidence>
<dbReference type="HOGENOM" id="CLU_1589006_0_0_1"/>
<dbReference type="PANTHER" id="PTHR34395:SF15">
    <property type="entry name" value="OS09G0292400 PROTEIN"/>
    <property type="match status" value="1"/>
</dbReference>
<reference evidence="3" key="1">
    <citation type="journal article" date="2013" name="Nat. Commun.">
        <title>Whole-genome sequencing of Oryza brachyantha reveals mechanisms underlying Oryza genome evolution.</title>
        <authorList>
            <person name="Chen J."/>
            <person name="Huang Q."/>
            <person name="Gao D."/>
            <person name="Wang J."/>
            <person name="Lang Y."/>
            <person name="Liu T."/>
            <person name="Li B."/>
            <person name="Bai Z."/>
            <person name="Luis Goicoechea J."/>
            <person name="Liang C."/>
            <person name="Chen C."/>
            <person name="Zhang W."/>
            <person name="Sun S."/>
            <person name="Liao Y."/>
            <person name="Zhang X."/>
            <person name="Yang L."/>
            <person name="Song C."/>
            <person name="Wang M."/>
            <person name="Shi J."/>
            <person name="Liu G."/>
            <person name="Liu J."/>
            <person name="Zhou H."/>
            <person name="Zhou W."/>
            <person name="Yu Q."/>
            <person name="An N."/>
            <person name="Chen Y."/>
            <person name="Cai Q."/>
            <person name="Wang B."/>
            <person name="Liu B."/>
            <person name="Min J."/>
            <person name="Huang Y."/>
            <person name="Wu H."/>
            <person name="Li Z."/>
            <person name="Zhang Y."/>
            <person name="Yin Y."/>
            <person name="Song W."/>
            <person name="Jiang J."/>
            <person name="Jackson S.A."/>
            <person name="Wing R.A."/>
            <person name="Wang J."/>
            <person name="Chen M."/>
        </authorList>
    </citation>
    <scope>NUCLEOTIDE SEQUENCE [LARGE SCALE GENOMIC DNA]</scope>
    <source>
        <strain evidence="3">cv. IRGC 101232</strain>
    </source>
</reference>
<proteinExistence type="predicted"/>
<dbReference type="EnsemblPlants" id="OB04G34830.1">
    <property type="protein sequence ID" value="OB04G34830.1"/>
    <property type="gene ID" value="OB04G34830"/>
</dbReference>
<evidence type="ECO:0000313" key="4">
    <source>
        <dbReference type="Proteomes" id="UP000006038"/>
    </source>
</evidence>
<evidence type="ECO:0000256" key="1">
    <source>
        <dbReference type="SAM" id="MobiDB-lite"/>
    </source>
</evidence>
<feature type="compositionally biased region" description="Basic and acidic residues" evidence="1">
    <location>
        <begin position="67"/>
        <end position="89"/>
    </location>
</feature>
<dbReference type="Proteomes" id="UP000006038">
    <property type="component" value="Chromosome 4"/>
</dbReference>
<reference evidence="3" key="2">
    <citation type="submission" date="2013-04" db="UniProtKB">
        <authorList>
            <consortium name="EnsemblPlants"/>
        </authorList>
    </citation>
    <scope>IDENTIFICATION</scope>
</reference>
<evidence type="ECO:0000313" key="3">
    <source>
        <dbReference type="EnsemblPlants" id="OB04G34830.1"/>
    </source>
</evidence>
<keyword evidence="2" id="KW-1133">Transmembrane helix</keyword>
<feature type="region of interest" description="Disordered" evidence="1">
    <location>
        <begin position="64"/>
        <end position="111"/>
    </location>
</feature>
<feature type="transmembrane region" description="Helical" evidence="2">
    <location>
        <begin position="34"/>
        <end position="60"/>
    </location>
</feature>
<keyword evidence="2" id="KW-0812">Transmembrane</keyword>
<organism evidence="3">
    <name type="scientific">Oryza brachyantha</name>
    <name type="common">malo sina</name>
    <dbReference type="NCBI Taxonomy" id="4533"/>
    <lineage>
        <taxon>Eukaryota</taxon>
        <taxon>Viridiplantae</taxon>
        <taxon>Streptophyta</taxon>
        <taxon>Embryophyta</taxon>
        <taxon>Tracheophyta</taxon>
        <taxon>Spermatophyta</taxon>
        <taxon>Magnoliopsida</taxon>
        <taxon>Liliopsida</taxon>
        <taxon>Poales</taxon>
        <taxon>Poaceae</taxon>
        <taxon>BOP clade</taxon>
        <taxon>Oryzoideae</taxon>
        <taxon>Oryzeae</taxon>
        <taxon>Oryzinae</taxon>
        <taxon>Oryza</taxon>
    </lineage>
</organism>